<reference evidence="5" key="1">
    <citation type="submission" date="2015-07" db="EMBL/GenBank/DDBJ databases">
        <title>Genome sequencing project for genomic taxonomy and phylogenomics of Bacillus-like bacteria.</title>
        <authorList>
            <person name="Liu B."/>
            <person name="Wang J."/>
            <person name="Zhu Y."/>
            <person name="Liu G."/>
            <person name="Chen Q."/>
            <person name="Chen Z."/>
            <person name="Lan J."/>
            <person name="Che J."/>
            <person name="Ge C."/>
            <person name="Shi H."/>
            <person name="Pan Z."/>
            <person name="Liu X."/>
        </authorList>
    </citation>
    <scope>NUCLEOTIDE SEQUENCE [LARGE SCALE GENOMIC DNA]</scope>
    <source>
        <strain evidence="5">DSM 9887</strain>
    </source>
</reference>
<protein>
    <recommendedName>
        <fullName evidence="7">Bacterial Ig domain-containing protein</fullName>
    </recommendedName>
</protein>
<proteinExistence type="predicted"/>
<feature type="region of interest" description="Disordered" evidence="1">
    <location>
        <begin position="400"/>
        <end position="464"/>
    </location>
</feature>
<dbReference type="Proteomes" id="UP000319578">
    <property type="component" value="Unassembled WGS sequence"/>
</dbReference>
<dbReference type="OrthoDB" id="2474932at2"/>
<dbReference type="AlphaFoldDB" id="A0A0K9YUN6"/>
<evidence type="ECO:0000256" key="1">
    <source>
        <dbReference type="SAM" id="MobiDB-lite"/>
    </source>
</evidence>
<evidence type="ECO:0000313" key="6">
    <source>
        <dbReference type="Proteomes" id="UP000319578"/>
    </source>
</evidence>
<evidence type="ECO:0008006" key="7">
    <source>
        <dbReference type="Google" id="ProtNLM"/>
    </source>
</evidence>
<gene>
    <name evidence="4" type="ORF">ADS79_11145</name>
    <name evidence="3" type="ORF">BRE01_42750</name>
</gene>
<feature type="signal peptide" evidence="2">
    <location>
        <begin position="1"/>
        <end position="29"/>
    </location>
</feature>
<dbReference type="PATRIC" id="fig|54915.3.peg.1186"/>
<feature type="compositionally biased region" description="Basic and acidic residues" evidence="1">
    <location>
        <begin position="415"/>
        <end position="430"/>
    </location>
</feature>
<evidence type="ECO:0000313" key="4">
    <source>
        <dbReference type="EMBL" id="KNB72423.1"/>
    </source>
</evidence>
<dbReference type="EMBL" id="BJON01000016">
    <property type="protein sequence ID" value="GED70573.1"/>
    <property type="molecule type" value="Genomic_DNA"/>
</dbReference>
<dbReference type="RefSeq" id="WP_049738476.1">
    <property type="nucleotide sequence ID" value="NZ_BJON01000016.1"/>
</dbReference>
<evidence type="ECO:0000256" key="2">
    <source>
        <dbReference type="SAM" id="SignalP"/>
    </source>
</evidence>
<reference evidence="4" key="2">
    <citation type="submission" date="2015-07" db="EMBL/GenBank/DDBJ databases">
        <title>MeaNS - Measles Nucleotide Surveillance Program.</title>
        <authorList>
            <person name="Tran T."/>
            <person name="Druce J."/>
        </authorList>
    </citation>
    <scope>NUCLEOTIDE SEQUENCE</scope>
    <source>
        <strain evidence="4">DSM 9887</strain>
    </source>
</reference>
<keyword evidence="2" id="KW-0732">Signal</keyword>
<name>A0A0K9YUN6_9BACL</name>
<organism evidence="4 5">
    <name type="scientific">Brevibacillus reuszeri</name>
    <dbReference type="NCBI Taxonomy" id="54915"/>
    <lineage>
        <taxon>Bacteria</taxon>
        <taxon>Bacillati</taxon>
        <taxon>Bacillota</taxon>
        <taxon>Bacilli</taxon>
        <taxon>Bacillales</taxon>
        <taxon>Paenibacillaceae</taxon>
        <taxon>Brevibacillus</taxon>
    </lineage>
</organism>
<sequence>MKKYVTKPVLAVVAAAAIIGGVTPFLANASSIASPSATKVVMNDEGKQVTRYNLKELAKNDPTTLNMLLKNQADHLYIIVDSIHLNTKLQTYMEENKEEWERIYNQYYSEIWLEVRFAEAKEEIVSVSAQTKDNKVYIRGIVTPEVTKVVVTKPDGGTIDVVPTSEHSFTVTFAALGSVTKQYVTINAYAGKTLVDSEKVELIPQAVEEAHMILHTVTVLDAKKEELKIKGVVKQGADKVYVTYNGEKKEAGVKKLWDGVGSFSATLKNVAPGADKALVELYKNGKKIDSASVDVEVVNAPAKEEEKAYAITGTAVLDPKNKMVQVKGSIAGWSKKDKTKLVVLAPDGKKQEVKPNDKGEFEIKLSFKNRSYSAKTVHFELYQEDKLVKQADIFHSTKVVVKPGDHDDDHDDDDKDKKEKKEKGKEKDNHPNGNAYGYWKKHDQNWDGQNDDDNKERDHKERGK</sequence>
<dbReference type="Proteomes" id="UP000036834">
    <property type="component" value="Unassembled WGS sequence"/>
</dbReference>
<dbReference type="EMBL" id="LGIQ01000007">
    <property type="protein sequence ID" value="KNB72423.1"/>
    <property type="molecule type" value="Genomic_DNA"/>
</dbReference>
<reference evidence="3 6" key="3">
    <citation type="submission" date="2019-06" db="EMBL/GenBank/DDBJ databases">
        <title>Whole genome shotgun sequence of Brevibacillus reuszeri NBRC 15719.</title>
        <authorList>
            <person name="Hosoyama A."/>
            <person name="Uohara A."/>
            <person name="Ohji S."/>
            <person name="Ichikawa N."/>
        </authorList>
    </citation>
    <scope>NUCLEOTIDE SEQUENCE [LARGE SCALE GENOMIC DNA]</scope>
    <source>
        <strain evidence="3 6">NBRC 15719</strain>
    </source>
</reference>
<evidence type="ECO:0000313" key="5">
    <source>
        <dbReference type="Proteomes" id="UP000036834"/>
    </source>
</evidence>
<evidence type="ECO:0000313" key="3">
    <source>
        <dbReference type="EMBL" id="GED70573.1"/>
    </source>
</evidence>
<accession>A0A0K9YUN6</accession>
<feature type="chain" id="PRO_5005533609" description="Bacterial Ig domain-containing protein" evidence="2">
    <location>
        <begin position="30"/>
        <end position="464"/>
    </location>
</feature>
<keyword evidence="6" id="KW-1185">Reference proteome</keyword>
<comment type="caution">
    <text evidence="4">The sequence shown here is derived from an EMBL/GenBank/DDBJ whole genome shotgun (WGS) entry which is preliminary data.</text>
</comment>
<feature type="compositionally biased region" description="Basic and acidic residues" evidence="1">
    <location>
        <begin position="452"/>
        <end position="464"/>
    </location>
</feature>
<dbReference type="STRING" id="54915.ADS79_11145"/>